<comment type="caution">
    <text evidence="1">The sequence shown here is derived from an EMBL/GenBank/DDBJ whole genome shotgun (WGS) entry which is preliminary data.</text>
</comment>
<accession>A0ABT0HL62</accession>
<dbReference type="RefSeq" id="WP_248477508.1">
    <property type="nucleotide sequence ID" value="NZ_JALPRF010000002.1"/>
</dbReference>
<gene>
    <name evidence="1" type="ORF">M0L20_13695</name>
</gene>
<reference evidence="1 2" key="1">
    <citation type="submission" date="2022-04" db="EMBL/GenBank/DDBJ databases">
        <title>Spirosoma sp. strain RP8 genome sequencing and assembly.</title>
        <authorList>
            <person name="Jung Y."/>
        </authorList>
    </citation>
    <scope>NUCLEOTIDE SEQUENCE [LARGE SCALE GENOMIC DNA]</scope>
    <source>
        <strain evidence="1 2">RP8</strain>
    </source>
</reference>
<dbReference type="EMBL" id="JALPRF010000002">
    <property type="protein sequence ID" value="MCK8492916.1"/>
    <property type="molecule type" value="Genomic_DNA"/>
</dbReference>
<proteinExistence type="predicted"/>
<dbReference type="Proteomes" id="UP001202180">
    <property type="component" value="Unassembled WGS sequence"/>
</dbReference>
<protein>
    <recommendedName>
        <fullName evidence="3">DUF4625 domain-containing protein</fullName>
    </recommendedName>
</protein>
<organism evidence="1 2">
    <name type="scientific">Spirosoma liriopis</name>
    <dbReference type="NCBI Taxonomy" id="2937440"/>
    <lineage>
        <taxon>Bacteria</taxon>
        <taxon>Pseudomonadati</taxon>
        <taxon>Bacteroidota</taxon>
        <taxon>Cytophagia</taxon>
        <taxon>Cytophagales</taxon>
        <taxon>Cytophagaceae</taxon>
        <taxon>Spirosoma</taxon>
    </lineage>
</organism>
<evidence type="ECO:0000313" key="2">
    <source>
        <dbReference type="Proteomes" id="UP001202180"/>
    </source>
</evidence>
<evidence type="ECO:0000313" key="1">
    <source>
        <dbReference type="EMBL" id="MCK8492916.1"/>
    </source>
</evidence>
<keyword evidence="2" id="KW-1185">Reference proteome</keyword>
<name>A0ABT0HL62_9BACT</name>
<sequence length="109" mass="12401">MVQQDYTAPEMLIKVSRKERFALAFSLFVDDEQHPDTSVEEANLRGDLLDSSGSRLYTATMSMPQDSVVMIEVATLIMNSLKPGKYRLDVYQQRGDERENIVTIILTVE</sequence>
<evidence type="ECO:0008006" key="3">
    <source>
        <dbReference type="Google" id="ProtNLM"/>
    </source>
</evidence>